<reference evidence="1 2" key="1">
    <citation type="submission" date="2009-10" db="EMBL/GenBank/DDBJ databases">
        <authorList>
            <person name="Weinstock G."/>
            <person name="Sodergren E."/>
            <person name="Clifton S."/>
            <person name="Fulton L."/>
            <person name="Fulton B."/>
            <person name="Courtney L."/>
            <person name="Fronick C."/>
            <person name="Harrison M."/>
            <person name="Strong C."/>
            <person name="Farmer C."/>
            <person name="Delahaunty K."/>
            <person name="Markovic C."/>
            <person name="Hall O."/>
            <person name="Minx P."/>
            <person name="Tomlinson C."/>
            <person name="Mitreva M."/>
            <person name="Nelson J."/>
            <person name="Hou S."/>
            <person name="Wollam A."/>
            <person name="Pepin K.H."/>
            <person name="Johnson M."/>
            <person name="Bhonagiri V."/>
            <person name="Nash W.E."/>
            <person name="Warren W."/>
            <person name="Chinwalla A."/>
            <person name="Mardis E.R."/>
            <person name="Wilson R.K."/>
        </authorList>
    </citation>
    <scope>NUCLEOTIDE SEQUENCE [LARGE SCALE GENOMIC DNA]</scope>
    <source>
        <strain evidence="2">ATCC 25996 / DSM 4631 / NCTC 10774 / M26</strain>
    </source>
</reference>
<evidence type="ECO:0000313" key="2">
    <source>
        <dbReference type="Proteomes" id="UP000003344"/>
    </source>
</evidence>
<protein>
    <submittedName>
        <fullName evidence="1">Uncharacterized protein</fullName>
    </submittedName>
</protein>
<name>D2ZY53_NEIM2</name>
<gene>
    <name evidence="1" type="ORF">NEIMUCOT_05560</name>
</gene>
<sequence length="53" mass="6163">MKHILMKCLKTYPQSYPINDKNPSIRQHNQGNKKALKPLWLKALCVLQDTAEN</sequence>
<proteinExistence type="predicted"/>
<dbReference type="AlphaFoldDB" id="D2ZY53"/>
<dbReference type="EMBL" id="ACDX02000012">
    <property type="protein sequence ID" value="EFC88007.1"/>
    <property type="molecule type" value="Genomic_DNA"/>
</dbReference>
<accession>D2ZY53</accession>
<dbReference type="STRING" id="546266.NEIMUCOT_05560"/>
<evidence type="ECO:0000313" key="1">
    <source>
        <dbReference type="EMBL" id="EFC88007.1"/>
    </source>
</evidence>
<dbReference type="Proteomes" id="UP000003344">
    <property type="component" value="Unassembled WGS sequence"/>
</dbReference>
<comment type="caution">
    <text evidence="1">The sequence shown here is derived from an EMBL/GenBank/DDBJ whole genome shotgun (WGS) entry which is preliminary data.</text>
</comment>
<organism evidence="1 2">
    <name type="scientific">Neisseria mucosa (strain ATCC 25996 / DSM 4631 / NCTC 10774 / M26)</name>
    <dbReference type="NCBI Taxonomy" id="546266"/>
    <lineage>
        <taxon>Bacteria</taxon>
        <taxon>Pseudomonadati</taxon>
        <taxon>Pseudomonadota</taxon>
        <taxon>Betaproteobacteria</taxon>
        <taxon>Neisseriales</taxon>
        <taxon>Neisseriaceae</taxon>
        <taxon>Neisseria</taxon>
    </lineage>
</organism>